<reference evidence="2" key="1">
    <citation type="journal article" date="2012" name="PLoS Genet.">
        <title>The genomes of the fungal plant pathogens Cladosporium fulvum and Dothistroma septosporum reveal adaptation to different hosts and lifestyles but also signatures of common ancestry.</title>
        <authorList>
            <person name="de Wit P.J.G.M."/>
            <person name="van der Burgt A."/>
            <person name="Oekmen B."/>
            <person name="Stergiopoulos I."/>
            <person name="Abd-Elsalam K.A."/>
            <person name="Aerts A.L."/>
            <person name="Bahkali A.H."/>
            <person name="Beenen H.G."/>
            <person name="Chettri P."/>
            <person name="Cox M.P."/>
            <person name="Datema E."/>
            <person name="de Vries R.P."/>
            <person name="Dhillon B."/>
            <person name="Ganley A.R."/>
            <person name="Griffiths S.A."/>
            <person name="Guo Y."/>
            <person name="Hamelin R.C."/>
            <person name="Henrissat B."/>
            <person name="Kabir M.S."/>
            <person name="Jashni M.K."/>
            <person name="Kema G."/>
            <person name="Klaubauf S."/>
            <person name="Lapidus A."/>
            <person name="Levasseur A."/>
            <person name="Lindquist E."/>
            <person name="Mehrabi R."/>
            <person name="Ohm R.A."/>
            <person name="Owen T.J."/>
            <person name="Salamov A."/>
            <person name="Schwelm A."/>
            <person name="Schijlen E."/>
            <person name="Sun H."/>
            <person name="van den Burg H.A."/>
            <person name="van Ham R.C.H.J."/>
            <person name="Zhang S."/>
            <person name="Goodwin S.B."/>
            <person name="Grigoriev I.V."/>
            <person name="Collemare J."/>
            <person name="Bradshaw R.E."/>
        </authorList>
    </citation>
    <scope>NUCLEOTIDE SEQUENCE [LARGE SCALE GENOMIC DNA]</scope>
    <source>
        <strain evidence="2">NZE10 / CBS 128990</strain>
    </source>
</reference>
<dbReference type="PANTHER" id="PTHR28254">
    <property type="entry name" value="CYTOCHROME B-C1 COMPLEX SUBUNIT 10"/>
    <property type="match status" value="1"/>
</dbReference>
<dbReference type="Proteomes" id="UP000016933">
    <property type="component" value="Unassembled WGS sequence"/>
</dbReference>
<protein>
    <submittedName>
        <fullName evidence="1">Uncharacterized protein</fullName>
    </submittedName>
</protein>
<dbReference type="STRING" id="675120.N1PHJ5"/>
<accession>N1PHJ5</accession>
<dbReference type="eggNOG" id="ENOG502SBV5">
    <property type="taxonomic scope" value="Eukaryota"/>
</dbReference>
<dbReference type="OrthoDB" id="2391627at2759"/>
<dbReference type="EMBL" id="KB446542">
    <property type="protein sequence ID" value="EME41842.1"/>
    <property type="molecule type" value="Genomic_DNA"/>
</dbReference>
<evidence type="ECO:0000313" key="2">
    <source>
        <dbReference type="Proteomes" id="UP000016933"/>
    </source>
</evidence>
<organism evidence="1 2">
    <name type="scientific">Dothistroma septosporum (strain NZE10 / CBS 128990)</name>
    <name type="common">Red band needle blight fungus</name>
    <name type="synonym">Mycosphaerella pini</name>
    <dbReference type="NCBI Taxonomy" id="675120"/>
    <lineage>
        <taxon>Eukaryota</taxon>
        <taxon>Fungi</taxon>
        <taxon>Dikarya</taxon>
        <taxon>Ascomycota</taxon>
        <taxon>Pezizomycotina</taxon>
        <taxon>Dothideomycetes</taxon>
        <taxon>Dothideomycetidae</taxon>
        <taxon>Mycosphaerellales</taxon>
        <taxon>Mycosphaerellaceae</taxon>
        <taxon>Dothistroma</taxon>
    </lineage>
</organism>
<keyword evidence="2" id="KW-1185">Reference proteome</keyword>
<dbReference type="AlphaFoldDB" id="N1PHJ5"/>
<name>N1PHJ5_DOTSN</name>
<dbReference type="GO" id="GO:0006122">
    <property type="term" value="P:mitochondrial electron transport, ubiquinol to cytochrome c"/>
    <property type="evidence" value="ECO:0007669"/>
    <property type="project" value="InterPro"/>
</dbReference>
<gene>
    <name evidence="1" type="ORF">DOTSEDRAFT_74039</name>
</gene>
<reference evidence="1 2" key="2">
    <citation type="journal article" date="2012" name="PLoS Pathog.">
        <title>Diverse lifestyles and strategies of plant pathogenesis encoded in the genomes of eighteen Dothideomycetes fungi.</title>
        <authorList>
            <person name="Ohm R.A."/>
            <person name="Feau N."/>
            <person name="Henrissat B."/>
            <person name="Schoch C.L."/>
            <person name="Horwitz B.A."/>
            <person name="Barry K.W."/>
            <person name="Condon B.J."/>
            <person name="Copeland A.C."/>
            <person name="Dhillon B."/>
            <person name="Glaser F."/>
            <person name="Hesse C.N."/>
            <person name="Kosti I."/>
            <person name="LaButti K."/>
            <person name="Lindquist E.A."/>
            <person name="Lucas S."/>
            <person name="Salamov A.A."/>
            <person name="Bradshaw R.E."/>
            <person name="Ciuffetti L."/>
            <person name="Hamelin R.C."/>
            <person name="Kema G.H.J."/>
            <person name="Lawrence C."/>
            <person name="Scott J.A."/>
            <person name="Spatafora J.W."/>
            <person name="Turgeon B.G."/>
            <person name="de Wit P.J.G.M."/>
            <person name="Zhong S."/>
            <person name="Goodwin S.B."/>
            <person name="Grigoriev I.V."/>
        </authorList>
    </citation>
    <scope>NUCLEOTIDE SEQUENCE [LARGE SCALE GENOMIC DNA]</scope>
    <source>
        <strain evidence="2">NZE10 / CBS 128990</strain>
    </source>
</reference>
<sequence length="116" mass="13245">MQRTAVLRMQRTLARSMPIDTETGASALQPWRRPVHYKAYKSPYGPRYKVPWNVYGIESKTVIRWSKIAAGYGTMAGTVALFFFDGVPRVKKDILQKLSLIGGYFIDYVPPEDNPF</sequence>
<dbReference type="HOGENOM" id="CLU_152072_0_0_1"/>
<dbReference type="PANTHER" id="PTHR28254:SF1">
    <property type="entry name" value="CYTOCHROME B-C1 COMPLEX SUBUNIT 10, MITOCHONDRIAL"/>
    <property type="match status" value="1"/>
</dbReference>
<dbReference type="GO" id="GO:0005739">
    <property type="term" value="C:mitochondrion"/>
    <property type="evidence" value="ECO:0007669"/>
    <property type="project" value="GOC"/>
</dbReference>
<proteinExistence type="predicted"/>
<evidence type="ECO:0000313" key="1">
    <source>
        <dbReference type="EMBL" id="EME41842.1"/>
    </source>
</evidence>
<dbReference type="OMA" id="FIDYVPP"/>
<dbReference type="Pfam" id="PF09796">
    <property type="entry name" value="QCR10"/>
    <property type="match status" value="1"/>
</dbReference>
<dbReference type="InterPro" id="IPR019182">
    <property type="entry name" value="Cytochrome_b-c1_su10_fun"/>
</dbReference>